<sequence length="98" mass="11524">MVEQMRGTQRRLLLVREQRLHGPTDGRIDAEYATTTTSRRTHCLSGRANTRIIARSIKEVTLVFDTLRKNCFELNSMIALNEEKYDIKIKCTQRRRDK</sequence>
<accession>A0AAW2ETU1</accession>
<evidence type="ECO:0000313" key="1">
    <source>
        <dbReference type="EMBL" id="KAL0105809.1"/>
    </source>
</evidence>
<comment type="caution">
    <text evidence="1">The sequence shown here is derived from an EMBL/GenBank/DDBJ whole genome shotgun (WGS) entry which is preliminary data.</text>
</comment>
<keyword evidence="2" id="KW-1185">Reference proteome</keyword>
<evidence type="ECO:0000313" key="2">
    <source>
        <dbReference type="Proteomes" id="UP001430953"/>
    </source>
</evidence>
<proteinExistence type="predicted"/>
<protein>
    <submittedName>
        <fullName evidence="1">Uncharacterized protein</fullName>
    </submittedName>
</protein>
<dbReference type="AlphaFoldDB" id="A0AAW2ETU1"/>
<name>A0AAW2ETU1_9HYME</name>
<gene>
    <name evidence="1" type="ORF">PUN28_015906</name>
</gene>
<dbReference type="EMBL" id="JADYXP020000018">
    <property type="protein sequence ID" value="KAL0105809.1"/>
    <property type="molecule type" value="Genomic_DNA"/>
</dbReference>
<organism evidence="1 2">
    <name type="scientific">Cardiocondyla obscurior</name>
    <dbReference type="NCBI Taxonomy" id="286306"/>
    <lineage>
        <taxon>Eukaryota</taxon>
        <taxon>Metazoa</taxon>
        <taxon>Ecdysozoa</taxon>
        <taxon>Arthropoda</taxon>
        <taxon>Hexapoda</taxon>
        <taxon>Insecta</taxon>
        <taxon>Pterygota</taxon>
        <taxon>Neoptera</taxon>
        <taxon>Endopterygota</taxon>
        <taxon>Hymenoptera</taxon>
        <taxon>Apocrita</taxon>
        <taxon>Aculeata</taxon>
        <taxon>Formicoidea</taxon>
        <taxon>Formicidae</taxon>
        <taxon>Myrmicinae</taxon>
        <taxon>Cardiocondyla</taxon>
    </lineage>
</organism>
<reference evidence="1 2" key="1">
    <citation type="submission" date="2023-03" db="EMBL/GenBank/DDBJ databases">
        <title>High recombination rates correlate with genetic variation in Cardiocondyla obscurior ants.</title>
        <authorList>
            <person name="Errbii M."/>
        </authorList>
    </citation>
    <scope>NUCLEOTIDE SEQUENCE [LARGE SCALE GENOMIC DNA]</scope>
    <source>
        <strain evidence="1">Alpha-2009</strain>
        <tissue evidence="1">Whole body</tissue>
    </source>
</reference>
<dbReference type="Proteomes" id="UP001430953">
    <property type="component" value="Unassembled WGS sequence"/>
</dbReference>